<dbReference type="SUPFAM" id="SSF55920">
    <property type="entry name" value="Creatinase/aminopeptidase"/>
    <property type="match status" value="1"/>
</dbReference>
<evidence type="ECO:0000256" key="3">
    <source>
        <dbReference type="ARBA" id="ARBA00022723"/>
    </source>
</evidence>
<evidence type="ECO:0000256" key="2">
    <source>
        <dbReference type="ARBA" id="ARBA00022670"/>
    </source>
</evidence>
<evidence type="ECO:0000259" key="7">
    <source>
        <dbReference type="Pfam" id="PF00557"/>
    </source>
</evidence>
<feature type="binding site" evidence="5">
    <location>
        <position position="187"/>
    </location>
    <ligand>
        <name>a divalent metal cation</name>
        <dbReference type="ChEBI" id="CHEBI:60240"/>
        <label>2</label>
        <note>catalytic</note>
    </ligand>
</feature>
<evidence type="ECO:0000256" key="1">
    <source>
        <dbReference type="ARBA" id="ARBA00022438"/>
    </source>
</evidence>
<feature type="binding site" evidence="5">
    <location>
        <position position="257"/>
    </location>
    <ligand>
        <name>substrate</name>
    </ligand>
</feature>
<evidence type="ECO:0000313" key="8">
    <source>
        <dbReference type="Proteomes" id="UP000694888"/>
    </source>
</evidence>
<accession>A0ABM0JBA7</accession>
<feature type="binding site" evidence="5">
    <location>
        <position position="250"/>
    </location>
    <ligand>
        <name>a divalent metal cation</name>
        <dbReference type="ChEBI" id="CHEBI:60240"/>
        <label>2</label>
        <note>catalytic</note>
    </ligand>
</feature>
<dbReference type="InterPro" id="IPR001714">
    <property type="entry name" value="Pept_M24_MAP"/>
</dbReference>
<dbReference type="HAMAP" id="MF_01974">
    <property type="entry name" value="MetAP_1"/>
    <property type="match status" value="1"/>
</dbReference>
<name>A0ABM0JBA7_APLCA</name>
<dbReference type="PANTHER" id="PTHR43330">
    <property type="entry name" value="METHIONINE AMINOPEPTIDASE"/>
    <property type="match status" value="1"/>
</dbReference>
<reference evidence="9" key="1">
    <citation type="submission" date="2025-08" db="UniProtKB">
        <authorList>
            <consortium name="RefSeq"/>
        </authorList>
    </citation>
    <scope>IDENTIFICATION</scope>
</reference>
<comment type="similarity">
    <text evidence="5">Belongs to the peptidase M24A family. Methionine aminopeptidase type 1 subfamily.</text>
</comment>
<evidence type="ECO:0000313" key="9">
    <source>
        <dbReference type="RefSeq" id="XP_005089727.1"/>
    </source>
</evidence>
<feature type="domain" description="Peptidase M24" evidence="7">
    <location>
        <begin position="93"/>
        <end position="322"/>
    </location>
</feature>
<proteinExistence type="inferred from homology"/>
<dbReference type="NCBIfam" id="TIGR00500">
    <property type="entry name" value="met_pdase_I"/>
    <property type="match status" value="1"/>
</dbReference>
<dbReference type="RefSeq" id="XP_005089727.1">
    <property type="nucleotide sequence ID" value="XM_005089670.3"/>
</dbReference>
<evidence type="ECO:0000256" key="5">
    <source>
        <dbReference type="HAMAP-Rule" id="MF_03174"/>
    </source>
</evidence>
<dbReference type="Gene3D" id="3.90.230.10">
    <property type="entry name" value="Creatinase/methionine aminopeptidase superfamily"/>
    <property type="match status" value="1"/>
</dbReference>
<dbReference type="PROSITE" id="PS00680">
    <property type="entry name" value="MAP_1"/>
    <property type="match status" value="1"/>
</dbReference>
<dbReference type="PANTHER" id="PTHR43330:SF8">
    <property type="entry name" value="METHIONINE AMINOPEPTIDASE 1D, MITOCHONDRIAL"/>
    <property type="match status" value="1"/>
</dbReference>
<feature type="binding site" evidence="5">
    <location>
        <position position="187"/>
    </location>
    <ligand>
        <name>a divalent metal cation</name>
        <dbReference type="ChEBI" id="CHEBI:60240"/>
        <label>1</label>
    </ligand>
</feature>
<sequence length="330" mass="36237">MLKSILSKGGWSCFSVMPRNCQKYILLKTVNSARHSSNSFSSVLQRTLQRMFNLKKYTTYRSVPQKIQSPPYILSGNDVSPVSADVKTKLQIEEMRPACELAASILRHVGANIEAGMTTDDIDAMVHRKSIEAGAYPSPLQYKGFPKSVCTSVNHIACHGVPGSLVLQDGDIINVDITVFFQGYHGDTSETFMIGDVDRQGQLLVQAAKDCRDIGISVCREGALFSDIGEVVYMKAQEAGFEVIPNFCGHGIGQYFHGPPDIVHVPSYSGARGEMKAGMTFTVEPIICEGSPEIQILSDDWTVVTKDKSRSAQFEHTILVTKNGHEILTK</sequence>
<dbReference type="CDD" id="cd01086">
    <property type="entry name" value="MetAP1"/>
    <property type="match status" value="1"/>
</dbReference>
<feature type="binding site" evidence="5">
    <location>
        <position position="284"/>
    </location>
    <ligand>
        <name>a divalent metal cation</name>
        <dbReference type="ChEBI" id="CHEBI:60240"/>
        <label>2</label>
        <note>catalytic</note>
    </ligand>
</feature>
<evidence type="ECO:0000256" key="6">
    <source>
        <dbReference type="RuleBase" id="RU003653"/>
    </source>
</evidence>
<dbReference type="InterPro" id="IPR002467">
    <property type="entry name" value="Pept_M24A_MAP1"/>
</dbReference>
<evidence type="ECO:0000256" key="4">
    <source>
        <dbReference type="ARBA" id="ARBA00022801"/>
    </source>
</evidence>
<dbReference type="PRINTS" id="PR00599">
    <property type="entry name" value="MAPEPTIDASE"/>
</dbReference>
<feature type="binding site" evidence="5">
    <location>
        <position position="315"/>
    </location>
    <ligand>
        <name>a divalent metal cation</name>
        <dbReference type="ChEBI" id="CHEBI:60240"/>
        <label>2</label>
        <note>catalytic</note>
    </ligand>
</feature>
<dbReference type="Proteomes" id="UP000694888">
    <property type="component" value="Unplaced"/>
</dbReference>
<comment type="function">
    <text evidence="6">Cotranslationally removes the N-terminal methionine from nascent proteins. The N-terminal methionine is often cleaved when the second residue in the primary sequence is small and uncharged (Met-Ala-, Cys, Gly, Pro, Ser, Thr, or Val).</text>
</comment>
<dbReference type="EC" id="3.4.11.18" evidence="6"/>
<keyword evidence="4 5" id="KW-0378">Hydrolase</keyword>
<dbReference type="Pfam" id="PF00557">
    <property type="entry name" value="Peptidase_M24"/>
    <property type="match status" value="1"/>
</dbReference>
<dbReference type="InterPro" id="IPR036005">
    <property type="entry name" value="Creatinase/aminopeptidase-like"/>
</dbReference>
<keyword evidence="3 5" id="KW-0479">Metal-binding</keyword>
<dbReference type="GO" id="GO:0004177">
    <property type="term" value="F:aminopeptidase activity"/>
    <property type="evidence" value="ECO:0007669"/>
    <property type="project" value="UniProtKB-KW"/>
</dbReference>
<protein>
    <recommendedName>
        <fullName evidence="6">Methionine aminopeptidase</fullName>
        <ecNumber evidence="6">3.4.11.18</ecNumber>
    </recommendedName>
</protein>
<keyword evidence="1 5" id="KW-0031">Aminopeptidase</keyword>
<feature type="binding site" evidence="5">
    <location>
        <position position="176"/>
    </location>
    <ligand>
        <name>a divalent metal cation</name>
        <dbReference type="ChEBI" id="CHEBI:60240"/>
        <label>1</label>
    </ligand>
</feature>
<keyword evidence="2 5" id="KW-0645">Protease</keyword>
<organism evidence="8 9">
    <name type="scientific">Aplysia californica</name>
    <name type="common">California sea hare</name>
    <dbReference type="NCBI Taxonomy" id="6500"/>
    <lineage>
        <taxon>Eukaryota</taxon>
        <taxon>Metazoa</taxon>
        <taxon>Spiralia</taxon>
        <taxon>Lophotrochozoa</taxon>
        <taxon>Mollusca</taxon>
        <taxon>Gastropoda</taxon>
        <taxon>Heterobranchia</taxon>
        <taxon>Euthyneura</taxon>
        <taxon>Tectipleura</taxon>
        <taxon>Aplysiida</taxon>
        <taxon>Aplysioidea</taxon>
        <taxon>Aplysiidae</taxon>
        <taxon>Aplysia</taxon>
    </lineage>
</organism>
<keyword evidence="8" id="KW-1185">Reference proteome</keyword>
<comment type="cofactor">
    <cofactor evidence="5">
        <name>Co(2+)</name>
        <dbReference type="ChEBI" id="CHEBI:48828"/>
    </cofactor>
    <cofactor evidence="5">
        <name>Zn(2+)</name>
        <dbReference type="ChEBI" id="CHEBI:29105"/>
    </cofactor>
    <cofactor evidence="5">
        <name>Mn(2+)</name>
        <dbReference type="ChEBI" id="CHEBI:29035"/>
    </cofactor>
    <cofactor evidence="5">
        <name>Fe(2+)</name>
        <dbReference type="ChEBI" id="CHEBI:29033"/>
    </cofactor>
    <text evidence="5">Binds 2 divalent metal cations per subunit. Has a high-affinity and a low affinity metal-binding site. The true nature of the physiological cofactor is under debate. The enzyme is active with cobalt, zinc, manganese or divalent iron ions. Most likely, methionine aminopeptidases function as mononuclear Fe(2+)-metalloproteases under physiological conditions, and the catalytically relevant metal-binding site has been assigned to the histidine-containing high-affinity site.</text>
</comment>
<feature type="binding site" evidence="5">
    <location>
        <position position="315"/>
    </location>
    <ligand>
        <name>a divalent metal cation</name>
        <dbReference type="ChEBI" id="CHEBI:60240"/>
        <label>1</label>
    </ligand>
</feature>
<gene>
    <name evidence="9" type="primary">LOC101863223</name>
</gene>
<feature type="binding site" evidence="5">
    <location>
        <position position="159"/>
    </location>
    <ligand>
        <name>substrate</name>
    </ligand>
</feature>
<dbReference type="InterPro" id="IPR000994">
    <property type="entry name" value="Pept_M24"/>
</dbReference>
<comment type="catalytic activity">
    <reaction evidence="5 6">
        <text>Release of N-terminal amino acids, preferentially methionine, from peptides and arylamides.</text>
        <dbReference type="EC" id="3.4.11.18"/>
    </reaction>
</comment>
<dbReference type="GeneID" id="101863223"/>